<dbReference type="GO" id="GO:0031966">
    <property type="term" value="C:mitochondrial membrane"/>
    <property type="evidence" value="ECO:0007669"/>
    <property type="project" value="UniProtKB-SubCell"/>
</dbReference>
<dbReference type="InterPro" id="IPR049563">
    <property type="entry name" value="TXTP-like"/>
</dbReference>
<evidence type="ECO:0000256" key="5">
    <source>
        <dbReference type="ARBA" id="ARBA00022737"/>
    </source>
</evidence>
<feature type="repeat" description="Solcar" evidence="9">
    <location>
        <begin position="10"/>
        <end position="96"/>
    </location>
</feature>
<dbReference type="GO" id="GO:0006843">
    <property type="term" value="P:mitochondrial citrate transmembrane transport"/>
    <property type="evidence" value="ECO:0007669"/>
    <property type="project" value="TreeGrafter"/>
</dbReference>
<sequence length="288" mass="30594">MSHAKGKAKEKPIASLLAGATAGGVESFITFPLESLKTQLQFGALEGKAQTPLQALRGTLAQRGVGGLYAGCTAVVIGNAVKAGVRFTTYDQFKSLLKDEEGKLTAPRSMLAGLGAGMMEAIIAVTPSETIKTKMIEDSKRPEPRFRGMNDAVRTIVKEEGYLGIYRGLGPVMLRQGANSAVRFSSYSTLKQLAQGSVVAGSQLPGWMTFGIGATAGVITVCKSGKVGFELTTRHHHAIRRCEDSDAVAARQDRVPQRSALRVSHRHGGRRPQVLEGNGAETGATDRE</sequence>
<evidence type="ECO:0000256" key="4">
    <source>
        <dbReference type="ARBA" id="ARBA00022692"/>
    </source>
</evidence>
<evidence type="ECO:0000256" key="9">
    <source>
        <dbReference type="PROSITE-ProRule" id="PRU00282"/>
    </source>
</evidence>
<dbReference type="EMBL" id="RSCD01000009">
    <property type="protein sequence ID" value="RSH90933.1"/>
    <property type="molecule type" value="Genomic_DNA"/>
</dbReference>
<evidence type="ECO:0008006" key="14">
    <source>
        <dbReference type="Google" id="ProtNLM"/>
    </source>
</evidence>
<dbReference type="InterPro" id="IPR018108">
    <property type="entry name" value="MCP_transmembrane"/>
</dbReference>
<keyword evidence="8 9" id="KW-0472">Membrane</keyword>
<comment type="similarity">
    <text evidence="2 10">Belongs to the mitochondrial carrier (TC 2.A.29) family.</text>
</comment>
<keyword evidence="3 10" id="KW-0813">Transport</keyword>
<dbReference type="Pfam" id="PF00153">
    <property type="entry name" value="Mito_carr"/>
    <property type="match status" value="2"/>
</dbReference>
<comment type="subcellular location">
    <subcellularLocation>
        <location evidence="1">Mitochondrion membrane</location>
        <topology evidence="1">Multi-pass membrane protein</topology>
    </subcellularLocation>
</comment>
<proteinExistence type="inferred from homology"/>
<dbReference type="OrthoDB" id="44467at2759"/>
<evidence type="ECO:0000256" key="10">
    <source>
        <dbReference type="RuleBase" id="RU000488"/>
    </source>
</evidence>
<dbReference type="STRING" id="1890683.A0A427YIN7"/>
<keyword evidence="4 9" id="KW-0812">Transmembrane</keyword>
<keyword evidence="7" id="KW-0496">Mitochondrion</keyword>
<organism evidence="12 13">
    <name type="scientific">Saitozyma podzolica</name>
    <dbReference type="NCBI Taxonomy" id="1890683"/>
    <lineage>
        <taxon>Eukaryota</taxon>
        <taxon>Fungi</taxon>
        <taxon>Dikarya</taxon>
        <taxon>Basidiomycota</taxon>
        <taxon>Agaricomycotina</taxon>
        <taxon>Tremellomycetes</taxon>
        <taxon>Tremellales</taxon>
        <taxon>Trimorphomycetaceae</taxon>
        <taxon>Saitozyma</taxon>
    </lineage>
</organism>
<keyword evidence="5" id="KW-0677">Repeat</keyword>
<evidence type="ECO:0000256" key="2">
    <source>
        <dbReference type="ARBA" id="ARBA00006375"/>
    </source>
</evidence>
<evidence type="ECO:0000256" key="6">
    <source>
        <dbReference type="ARBA" id="ARBA00022989"/>
    </source>
</evidence>
<dbReference type="GO" id="GO:0071913">
    <property type="term" value="F:citrate secondary active transmembrane transporter activity"/>
    <property type="evidence" value="ECO:0007669"/>
    <property type="project" value="TreeGrafter"/>
</dbReference>
<evidence type="ECO:0000256" key="3">
    <source>
        <dbReference type="ARBA" id="ARBA00022448"/>
    </source>
</evidence>
<feature type="repeat" description="Solcar" evidence="9">
    <location>
        <begin position="107"/>
        <end position="193"/>
    </location>
</feature>
<dbReference type="AlphaFoldDB" id="A0A427YIN7"/>
<name>A0A427YIN7_9TREE</name>
<reference evidence="12 13" key="1">
    <citation type="submission" date="2018-11" db="EMBL/GenBank/DDBJ databases">
        <title>Genome sequence of Saitozyma podzolica DSM 27192.</title>
        <authorList>
            <person name="Aliyu H."/>
            <person name="Gorte O."/>
            <person name="Ochsenreither K."/>
        </authorList>
    </citation>
    <scope>NUCLEOTIDE SEQUENCE [LARGE SCALE GENOMIC DNA]</scope>
    <source>
        <strain evidence="12 13">DSM 27192</strain>
    </source>
</reference>
<evidence type="ECO:0000313" key="13">
    <source>
        <dbReference type="Proteomes" id="UP000279259"/>
    </source>
</evidence>
<dbReference type="PANTHER" id="PTHR45788:SF4">
    <property type="entry name" value="TRICARBOXYLATE TRANSPORT PROTEIN, MITOCHONDRIAL"/>
    <property type="match status" value="1"/>
</dbReference>
<accession>A0A427YIN7</accession>
<dbReference type="PROSITE" id="PS50920">
    <property type="entry name" value="SOLCAR"/>
    <property type="match status" value="2"/>
</dbReference>
<evidence type="ECO:0000256" key="11">
    <source>
        <dbReference type="SAM" id="MobiDB-lite"/>
    </source>
</evidence>
<comment type="caution">
    <text evidence="12">The sequence shown here is derived from an EMBL/GenBank/DDBJ whole genome shotgun (WGS) entry which is preliminary data.</text>
</comment>
<dbReference type="SUPFAM" id="SSF103506">
    <property type="entry name" value="Mitochondrial carrier"/>
    <property type="match status" value="1"/>
</dbReference>
<dbReference type="InterPro" id="IPR023395">
    <property type="entry name" value="MCP_dom_sf"/>
</dbReference>
<dbReference type="PANTHER" id="PTHR45788">
    <property type="entry name" value="SUCCINATE/FUMARATE MITOCHONDRIAL TRANSPORTER-RELATED"/>
    <property type="match status" value="1"/>
</dbReference>
<keyword evidence="13" id="KW-1185">Reference proteome</keyword>
<feature type="region of interest" description="Disordered" evidence="11">
    <location>
        <begin position="250"/>
        <end position="288"/>
    </location>
</feature>
<evidence type="ECO:0000313" key="12">
    <source>
        <dbReference type="EMBL" id="RSH90933.1"/>
    </source>
</evidence>
<evidence type="ECO:0000256" key="8">
    <source>
        <dbReference type="ARBA" id="ARBA00023136"/>
    </source>
</evidence>
<dbReference type="Gene3D" id="1.50.40.10">
    <property type="entry name" value="Mitochondrial carrier domain"/>
    <property type="match status" value="1"/>
</dbReference>
<evidence type="ECO:0000256" key="7">
    <source>
        <dbReference type="ARBA" id="ARBA00023128"/>
    </source>
</evidence>
<evidence type="ECO:0000256" key="1">
    <source>
        <dbReference type="ARBA" id="ARBA00004225"/>
    </source>
</evidence>
<protein>
    <recommendedName>
        <fullName evidence="14">Mitochondrial succinate-fumarate transporter</fullName>
    </recommendedName>
</protein>
<dbReference type="Proteomes" id="UP000279259">
    <property type="component" value="Unassembled WGS sequence"/>
</dbReference>
<gene>
    <name evidence="12" type="ORF">EHS25_010109</name>
</gene>
<keyword evidence="6" id="KW-1133">Transmembrane helix</keyword>